<dbReference type="Gene3D" id="2.30.29.30">
    <property type="entry name" value="Pleckstrin-homology domain (PH domain)/Phosphotyrosine-binding domain (PTB)"/>
    <property type="match status" value="1"/>
</dbReference>
<dbReference type="Proteomes" id="UP001161757">
    <property type="component" value="Unassembled WGS sequence"/>
</dbReference>
<evidence type="ECO:0000313" key="4">
    <source>
        <dbReference type="Proteomes" id="UP001161757"/>
    </source>
</evidence>
<dbReference type="InterPro" id="IPR039712">
    <property type="entry name" value="Meu6"/>
</dbReference>
<feature type="compositionally biased region" description="Low complexity" evidence="1">
    <location>
        <begin position="668"/>
        <end position="679"/>
    </location>
</feature>
<feature type="compositionally biased region" description="Low complexity" evidence="1">
    <location>
        <begin position="336"/>
        <end position="347"/>
    </location>
</feature>
<accession>A0AAN6EVK7</accession>
<feature type="compositionally biased region" description="Basic and acidic residues" evidence="1">
    <location>
        <begin position="535"/>
        <end position="545"/>
    </location>
</feature>
<feature type="region of interest" description="Disordered" evidence="1">
    <location>
        <begin position="1"/>
        <end position="71"/>
    </location>
</feature>
<dbReference type="PROSITE" id="PS50003">
    <property type="entry name" value="PH_DOMAIN"/>
    <property type="match status" value="1"/>
</dbReference>
<dbReference type="EMBL" id="JAJGCB010000010">
    <property type="protein sequence ID" value="KAJ8990730.1"/>
    <property type="molecule type" value="Genomic_DNA"/>
</dbReference>
<feature type="compositionally biased region" description="Low complexity" evidence="1">
    <location>
        <begin position="513"/>
        <end position="530"/>
    </location>
</feature>
<feature type="compositionally biased region" description="Low complexity" evidence="1">
    <location>
        <begin position="248"/>
        <end position="273"/>
    </location>
</feature>
<organism evidence="3 4">
    <name type="scientific">Exophiala dermatitidis</name>
    <name type="common">Black yeast-like fungus</name>
    <name type="synonym">Wangiella dermatitidis</name>
    <dbReference type="NCBI Taxonomy" id="5970"/>
    <lineage>
        <taxon>Eukaryota</taxon>
        <taxon>Fungi</taxon>
        <taxon>Dikarya</taxon>
        <taxon>Ascomycota</taxon>
        <taxon>Pezizomycotina</taxon>
        <taxon>Eurotiomycetes</taxon>
        <taxon>Chaetothyriomycetidae</taxon>
        <taxon>Chaetothyriales</taxon>
        <taxon>Herpotrichiellaceae</taxon>
        <taxon>Exophiala</taxon>
    </lineage>
</organism>
<dbReference type="SUPFAM" id="SSF50729">
    <property type="entry name" value="PH domain-like"/>
    <property type="match status" value="1"/>
</dbReference>
<feature type="compositionally biased region" description="Low complexity" evidence="1">
    <location>
        <begin position="605"/>
        <end position="650"/>
    </location>
</feature>
<dbReference type="InterPro" id="IPR039483">
    <property type="entry name" value="Meu6_PH_dom"/>
</dbReference>
<feature type="compositionally biased region" description="Basic and acidic residues" evidence="1">
    <location>
        <begin position="483"/>
        <end position="509"/>
    </location>
</feature>
<dbReference type="PANTHER" id="PTHR42073:SF1">
    <property type="entry name" value="MEIOTIC EXPRESSION UP-REGULATED PROTEIN 6"/>
    <property type="match status" value="1"/>
</dbReference>
<feature type="compositionally biased region" description="Basic and acidic residues" evidence="1">
    <location>
        <begin position="274"/>
        <end position="284"/>
    </location>
</feature>
<dbReference type="InterPro" id="IPR011993">
    <property type="entry name" value="PH-like_dom_sf"/>
</dbReference>
<dbReference type="InterPro" id="IPR001849">
    <property type="entry name" value="PH_domain"/>
</dbReference>
<comment type="caution">
    <text evidence="3">The sequence shown here is derived from an EMBL/GenBank/DDBJ whole genome shotgun (WGS) entry which is preliminary data.</text>
</comment>
<dbReference type="AlphaFoldDB" id="A0AAN6EVK7"/>
<name>A0AAN6EVK7_EXODE</name>
<feature type="compositionally biased region" description="Basic and acidic residues" evidence="1">
    <location>
        <begin position="595"/>
        <end position="604"/>
    </location>
</feature>
<evidence type="ECO:0000313" key="3">
    <source>
        <dbReference type="EMBL" id="KAJ8990730.1"/>
    </source>
</evidence>
<protein>
    <recommendedName>
        <fullName evidence="2">PH domain-containing protein</fullName>
    </recommendedName>
</protein>
<feature type="region of interest" description="Disordered" evidence="1">
    <location>
        <begin position="359"/>
        <end position="679"/>
    </location>
</feature>
<gene>
    <name evidence="3" type="ORF">HRR80_005507</name>
</gene>
<feature type="compositionally biased region" description="Basic and acidic residues" evidence="1">
    <location>
        <begin position="297"/>
        <end position="335"/>
    </location>
</feature>
<feature type="domain" description="PH" evidence="2">
    <location>
        <begin position="73"/>
        <end position="200"/>
    </location>
</feature>
<proteinExistence type="predicted"/>
<feature type="region of interest" description="Disordered" evidence="1">
    <location>
        <begin position="227"/>
        <end position="347"/>
    </location>
</feature>
<feature type="compositionally biased region" description="Low complexity" evidence="1">
    <location>
        <begin position="458"/>
        <end position="470"/>
    </location>
</feature>
<sequence length="679" mass="72291">MSVEASKPVEDAPVAETPKVLPEQPSEASTAPAETSVHDETTVSAPAEAAVTEQPATQATEEVKKEETAAAATPISEGVLGYKEPTLFKKFFFTKHYFWLSDEPLTSESLASFLRSEKPEGKHSTAAWARETGKGLLFFAKRVEDKASPVGIINLADASNVIKDGYDQFSFKAGGHQHRFEASKPTERDGWVVAIEKAIEEAKGLKEEITGRESYKKNVEEYSKPPTFAPAAVKTPRSKSKEPKKSLDATTATAAATTAAPAADNASASSSSDEAAKAQKERSQSRKRGSIFGNLRGKKDELVEKKEEKAEAKKEVKEEKKAESEDKKEEAKAGEEPTTVTAGGPAEAAAVAVTAATVPATAGTADKKENQEEATATTDRKAKRGSVFGNLFKHRVTSPTTEKTEKEATTASDVPPVSETAPKLDEPIDTKPINTADVTAPVDAETSAAPAVEEPAKDATPAATETATTPKTEKKGGFMGFIKKTEAKLEGKKEHKEEHKEETREDKAAEAIAQDPVAAASTDAAPESAVVDAPTETKEERPTRDNKRRTSLFFNKKRTENNENTEEATNDHKREKSPIPGKLFGNLVRRASKAVKSEEPKDKPASATADAEPAAETATTETSAHQATTISETPAPAATTSEPTEATESTQIKGDVVPEDLVAKPESATAAAPEVKATA</sequence>
<dbReference type="PANTHER" id="PTHR42073">
    <property type="entry name" value="MEIOTIC EXPRESSION UP-REGULATED PROTEIN 6"/>
    <property type="match status" value="1"/>
</dbReference>
<reference evidence="3" key="1">
    <citation type="submission" date="2023-01" db="EMBL/GenBank/DDBJ databases">
        <title>Exophiala dermititidis isolated from Cystic Fibrosis Patient.</title>
        <authorList>
            <person name="Kurbessoian T."/>
            <person name="Crocker A."/>
            <person name="Murante D."/>
            <person name="Hogan D.A."/>
            <person name="Stajich J.E."/>
        </authorList>
    </citation>
    <scope>NUCLEOTIDE SEQUENCE</scope>
    <source>
        <strain evidence="3">Ex8</strain>
    </source>
</reference>
<evidence type="ECO:0000259" key="2">
    <source>
        <dbReference type="PROSITE" id="PS50003"/>
    </source>
</evidence>
<dbReference type="Pfam" id="PF15406">
    <property type="entry name" value="PH_6"/>
    <property type="match status" value="1"/>
</dbReference>
<evidence type="ECO:0000256" key="1">
    <source>
        <dbReference type="SAM" id="MobiDB-lite"/>
    </source>
</evidence>